<dbReference type="Proteomes" id="UP001328107">
    <property type="component" value="Unassembled WGS sequence"/>
</dbReference>
<comment type="caution">
    <text evidence="1">The sequence shown here is derived from an EMBL/GenBank/DDBJ whole genome shotgun (WGS) entry which is preliminary data.</text>
</comment>
<feature type="non-terminal residue" evidence="1">
    <location>
        <position position="1"/>
    </location>
</feature>
<name>A0AAN5C6M2_9BILA</name>
<organism evidence="1 2">
    <name type="scientific">Pristionchus mayeri</name>
    <dbReference type="NCBI Taxonomy" id="1317129"/>
    <lineage>
        <taxon>Eukaryota</taxon>
        <taxon>Metazoa</taxon>
        <taxon>Ecdysozoa</taxon>
        <taxon>Nematoda</taxon>
        <taxon>Chromadorea</taxon>
        <taxon>Rhabditida</taxon>
        <taxon>Rhabditina</taxon>
        <taxon>Diplogasteromorpha</taxon>
        <taxon>Diplogasteroidea</taxon>
        <taxon>Neodiplogasteridae</taxon>
        <taxon>Pristionchus</taxon>
    </lineage>
</organism>
<evidence type="ECO:0000313" key="2">
    <source>
        <dbReference type="Proteomes" id="UP001328107"/>
    </source>
</evidence>
<protein>
    <submittedName>
        <fullName evidence="1">Uncharacterized protein</fullName>
    </submittedName>
</protein>
<gene>
    <name evidence="1" type="ORF">PMAYCL1PPCAC_02087</name>
</gene>
<feature type="non-terminal residue" evidence="1">
    <location>
        <position position="96"/>
    </location>
</feature>
<proteinExistence type="predicted"/>
<evidence type="ECO:0000313" key="1">
    <source>
        <dbReference type="EMBL" id="GMR31892.1"/>
    </source>
</evidence>
<keyword evidence="2" id="KW-1185">Reference proteome</keyword>
<sequence length="96" mass="9896">YLESLSGGPDHIGSGHSHVLEGDSTSIGASLTEVDLLLSHVDSGSVGLDCECSECLSSGSLRVGIRSGENEEPAQDSSIGDPHLRSIDHVLVALLD</sequence>
<dbReference type="EMBL" id="BTRK01000001">
    <property type="protein sequence ID" value="GMR31892.1"/>
    <property type="molecule type" value="Genomic_DNA"/>
</dbReference>
<reference evidence="2" key="1">
    <citation type="submission" date="2022-10" db="EMBL/GenBank/DDBJ databases">
        <title>Genome assembly of Pristionchus species.</title>
        <authorList>
            <person name="Yoshida K."/>
            <person name="Sommer R.J."/>
        </authorList>
    </citation>
    <scope>NUCLEOTIDE SEQUENCE [LARGE SCALE GENOMIC DNA]</scope>
    <source>
        <strain evidence="2">RS5460</strain>
    </source>
</reference>
<dbReference type="AlphaFoldDB" id="A0AAN5C6M2"/>
<accession>A0AAN5C6M2</accession>